<comment type="caution">
    <text evidence="1">The sequence shown here is derived from an EMBL/GenBank/DDBJ whole genome shotgun (WGS) entry which is preliminary data.</text>
</comment>
<dbReference type="InterPro" id="IPR045660">
    <property type="entry name" value="DUF6390"/>
</dbReference>
<protein>
    <submittedName>
        <fullName evidence="1">Uncharacterized protein</fullName>
    </submittedName>
</protein>
<dbReference type="Proteomes" id="UP000093902">
    <property type="component" value="Unassembled WGS sequence"/>
</dbReference>
<gene>
    <name evidence="1" type="ORF">A5792_29025</name>
</gene>
<accession>A0A1A0QT78</accession>
<organism evidence="1 2">
    <name type="scientific">Mycolicibacterium peregrinum</name>
    <name type="common">Mycobacterium peregrinum</name>
    <dbReference type="NCBI Taxonomy" id="43304"/>
    <lineage>
        <taxon>Bacteria</taxon>
        <taxon>Bacillati</taxon>
        <taxon>Actinomycetota</taxon>
        <taxon>Actinomycetes</taxon>
        <taxon>Mycobacteriales</taxon>
        <taxon>Mycobacteriaceae</taxon>
        <taxon>Mycolicibacterium</taxon>
    </lineage>
</organism>
<reference evidence="2" key="1">
    <citation type="submission" date="2016-06" db="EMBL/GenBank/DDBJ databases">
        <authorList>
            <person name="Sutton G."/>
            <person name="Brinkac L."/>
            <person name="Sanka R."/>
            <person name="Adams M."/>
            <person name="Lau E."/>
            <person name="Mehaffy C."/>
            <person name="Tameris M."/>
            <person name="Hatherill M."/>
            <person name="Hanekom W."/>
            <person name="Mahomed H."/>
            <person name="Mcshane H."/>
        </authorList>
    </citation>
    <scope>NUCLEOTIDE SEQUENCE [LARGE SCALE GENOMIC DNA]</scope>
    <source>
        <strain evidence="2">852002-51209_SCH5440388</strain>
    </source>
</reference>
<dbReference type="OrthoDB" id="2111648at2"/>
<dbReference type="Pfam" id="PF19927">
    <property type="entry name" value="DUF6390"/>
    <property type="match status" value="1"/>
</dbReference>
<dbReference type="AlphaFoldDB" id="A0A1A0QT78"/>
<name>A0A1A0QT78_MYCPR</name>
<dbReference type="EMBL" id="LZSO01000038">
    <property type="protein sequence ID" value="OBB25118.1"/>
    <property type="molecule type" value="Genomic_DNA"/>
</dbReference>
<proteinExistence type="predicted"/>
<evidence type="ECO:0000313" key="1">
    <source>
        <dbReference type="EMBL" id="OBB25118.1"/>
    </source>
</evidence>
<evidence type="ECO:0000313" key="2">
    <source>
        <dbReference type="Proteomes" id="UP000093902"/>
    </source>
</evidence>
<sequence>MRGEAVTALPTQQLPTGYRLFARYAFPPNELGYCGPTGPATAPGANTDELASHAKEFDGAWPYLHSIAEAIGADPLDAEVVRGYWVGGPLLDRVDPGILLARLRAAFHGQVTGGLDTVSAAGMTVGAVLAHHSFHVFVVYPWIRFLDRDPGTALKVLQNCRIRWGTVAAVEKEHVVVESCPLVLDDSRLTIGAPVTERIRWSRDGKSLTNMPAPGDTVSAHWDWVCDTLPPGEATALADATRATLDLVNTGGRP</sequence>